<protein>
    <submittedName>
        <fullName evidence="2">Uncharacterized protein</fullName>
    </submittedName>
</protein>
<dbReference type="EMBL" id="CAJOBP010009399">
    <property type="protein sequence ID" value="CAF4551675.1"/>
    <property type="molecule type" value="Genomic_DNA"/>
</dbReference>
<evidence type="ECO:0000256" key="1">
    <source>
        <dbReference type="SAM" id="MobiDB-lite"/>
    </source>
</evidence>
<sequence>IQSLYVMATKDNKDDINPMISRDENTEYEQYDDFNMSDEMYTTEIRSHHSSQTSYNLKLREEEILSQKISQLSTKNTIIEKLSMVKDIQQEIHKIPNYLTKQNKSFKQIIDQALSTMAIQTTNHHDRKKLRHIVILLHKIKVIPMYHRLWTTYLKSGLGHLMMESKQKFNYPTNLKIWPKEMKTMLQSAMIDATNEHEIFVDFVNHHLHELDHQFKHIQMEWNRKANNFNGYTLIVEKLFEKYIEQNLSYLRMEIEHKIELIHYDYHMQAVKIEFSCHHPNEYQKKLFKQLCHSKYEQEMTEQEFNFLQQQIIYYKSPSQSFENSPIAQSRLINSIQNSELQQQLFNQYKQIAVQSKALLLDFYIKTAEEQRNEYRKKYNEDVKKMWSDHRTLPDNENISLPMLDLINERCKKIDKLIINSNVQLNMNVNESHLIDDPPSAHQRKKEDPSIRKKSKTNLMKRKRDVSLQQQSNINTTIPKSTSSISILQPALKKVKHKQKTITNTNISSIEVQQNTLKRTYRRPMYLKRSPKILIKMLSKTLNYTFKEKADERFIVARLDLFDRFYCLRIDLQLWESYLDIGLQQHLWPDRLYTIAKTNDFENCHQYLLNHINDLKINLDQYQMELDRQSQPCPITTLSLDQIDHCLNEFVICQRKYLLMKNNNQLLKFKDNFHDKDLFKTVSTFRLTIDRNAYINQLLLIREKQGEIYEELLILEMRILCKFLPQNFDQLQYFITPITYSPLNNNQKAVQVKNKCYKIIQEAKRLWLNILFNACEFKIQAYDSQYQNIFLQLESQSIVTNNVNDSSISNQIKEYL</sequence>
<dbReference type="AlphaFoldDB" id="A0A820YPP0"/>
<reference evidence="2" key="1">
    <citation type="submission" date="2021-02" db="EMBL/GenBank/DDBJ databases">
        <authorList>
            <person name="Nowell W R."/>
        </authorList>
    </citation>
    <scope>NUCLEOTIDE SEQUENCE</scope>
</reference>
<dbReference type="Proteomes" id="UP000663873">
    <property type="component" value="Unassembled WGS sequence"/>
</dbReference>
<name>A0A820YPP0_9BILA</name>
<feature type="non-terminal residue" evidence="2">
    <location>
        <position position="816"/>
    </location>
</feature>
<feature type="region of interest" description="Disordered" evidence="1">
    <location>
        <begin position="431"/>
        <end position="469"/>
    </location>
</feature>
<organism evidence="2 3">
    <name type="scientific">Rotaria socialis</name>
    <dbReference type="NCBI Taxonomy" id="392032"/>
    <lineage>
        <taxon>Eukaryota</taxon>
        <taxon>Metazoa</taxon>
        <taxon>Spiralia</taxon>
        <taxon>Gnathifera</taxon>
        <taxon>Rotifera</taxon>
        <taxon>Eurotatoria</taxon>
        <taxon>Bdelloidea</taxon>
        <taxon>Philodinida</taxon>
        <taxon>Philodinidae</taxon>
        <taxon>Rotaria</taxon>
    </lineage>
</organism>
<feature type="compositionally biased region" description="Basic residues" evidence="1">
    <location>
        <begin position="452"/>
        <end position="464"/>
    </location>
</feature>
<keyword evidence="3" id="KW-1185">Reference proteome</keyword>
<proteinExistence type="predicted"/>
<accession>A0A820YPP0</accession>
<feature type="non-terminal residue" evidence="2">
    <location>
        <position position="1"/>
    </location>
</feature>
<comment type="caution">
    <text evidence="2">The sequence shown here is derived from an EMBL/GenBank/DDBJ whole genome shotgun (WGS) entry which is preliminary data.</text>
</comment>
<gene>
    <name evidence="2" type="ORF">UJA718_LOCUS29401</name>
</gene>
<evidence type="ECO:0000313" key="2">
    <source>
        <dbReference type="EMBL" id="CAF4551675.1"/>
    </source>
</evidence>
<evidence type="ECO:0000313" key="3">
    <source>
        <dbReference type="Proteomes" id="UP000663873"/>
    </source>
</evidence>